<name>A0A845A0A6_9SPHN</name>
<evidence type="ECO:0000313" key="14">
    <source>
        <dbReference type="EMBL" id="MXO92902.1"/>
    </source>
</evidence>
<evidence type="ECO:0000256" key="9">
    <source>
        <dbReference type="ARBA" id="ARBA00023209"/>
    </source>
</evidence>
<dbReference type="InterPro" id="IPR048254">
    <property type="entry name" value="CDP_ALCOHOL_P_TRANSF_CS"/>
</dbReference>
<keyword evidence="10" id="KW-1208">Phospholipid metabolism</keyword>
<keyword evidence="7" id="KW-0443">Lipid metabolism</keyword>
<keyword evidence="4 11" id="KW-0808">Transferase</keyword>
<organism evidence="14 15">
    <name type="scientific">Aurantiacibacter arachoides</name>
    <dbReference type="NCBI Taxonomy" id="1850444"/>
    <lineage>
        <taxon>Bacteria</taxon>
        <taxon>Pseudomonadati</taxon>
        <taxon>Pseudomonadota</taxon>
        <taxon>Alphaproteobacteria</taxon>
        <taxon>Sphingomonadales</taxon>
        <taxon>Erythrobacteraceae</taxon>
        <taxon>Aurantiacibacter</taxon>
    </lineage>
</organism>
<keyword evidence="15" id="KW-1185">Reference proteome</keyword>
<evidence type="ECO:0000256" key="12">
    <source>
        <dbReference type="SAM" id="MobiDB-lite"/>
    </source>
</evidence>
<dbReference type="AlphaFoldDB" id="A0A845A0A6"/>
<evidence type="ECO:0000256" key="3">
    <source>
        <dbReference type="ARBA" id="ARBA00022516"/>
    </source>
</evidence>
<proteinExistence type="inferred from homology"/>
<dbReference type="OrthoDB" id="9777147at2"/>
<feature type="transmembrane region" description="Helical" evidence="13">
    <location>
        <begin position="253"/>
        <end position="272"/>
    </location>
</feature>
<evidence type="ECO:0000256" key="7">
    <source>
        <dbReference type="ARBA" id="ARBA00023098"/>
    </source>
</evidence>
<evidence type="ECO:0000256" key="5">
    <source>
        <dbReference type="ARBA" id="ARBA00022692"/>
    </source>
</evidence>
<feature type="transmembrane region" description="Helical" evidence="13">
    <location>
        <begin position="200"/>
        <end position="218"/>
    </location>
</feature>
<feature type="region of interest" description="Disordered" evidence="12">
    <location>
        <begin position="1"/>
        <end position="27"/>
    </location>
</feature>
<dbReference type="InterPro" id="IPR050324">
    <property type="entry name" value="CDP-alcohol_PTase-I"/>
</dbReference>
<keyword evidence="5 13" id="KW-0812">Transmembrane</keyword>
<accession>A0A845A0A6</accession>
<keyword evidence="8 13" id="KW-0472">Membrane</keyword>
<dbReference type="Gene3D" id="1.20.120.1760">
    <property type="match status" value="1"/>
</dbReference>
<feature type="transmembrane region" description="Helical" evidence="13">
    <location>
        <begin position="164"/>
        <end position="188"/>
    </location>
</feature>
<gene>
    <name evidence="14" type="ORF">GRI62_04690</name>
</gene>
<evidence type="ECO:0000256" key="10">
    <source>
        <dbReference type="ARBA" id="ARBA00023264"/>
    </source>
</evidence>
<comment type="caution">
    <text evidence="14">The sequence shown here is derived from an EMBL/GenBank/DDBJ whole genome shotgun (WGS) entry which is preliminary data.</text>
</comment>
<evidence type="ECO:0000256" key="13">
    <source>
        <dbReference type="SAM" id="Phobius"/>
    </source>
</evidence>
<evidence type="ECO:0000256" key="8">
    <source>
        <dbReference type="ARBA" id="ARBA00023136"/>
    </source>
</evidence>
<sequence length="288" mass="30849">MSDAYNDLDDDGAASPGPAWLGPKASEHEHVTRSGGGRGLAMRAVVPNAITAAALCSGLTSILFAIGEQWDKAVFAMVVAGILDAMDGRVARLLKAQSRFGAELDSLSDSASFGIAPALVLYLWSLVEAPRLGWLAALAYAICCALRLARFNARIDVEDQPHKLAGFLTGVPAPMGAGFAFMPIYLWLATGEQVFRDPLLVGPWLFIVALLMVSNLATPSWNSLSPSRDLKLAFIAIAGLLVGGLLMETWWTLVLIGGIYLALIAWTITRYARIKRTRAEAIRTQPPA</sequence>
<dbReference type="GO" id="GO:0016780">
    <property type="term" value="F:phosphotransferase activity, for other substituted phosphate groups"/>
    <property type="evidence" value="ECO:0007669"/>
    <property type="project" value="InterPro"/>
</dbReference>
<dbReference type="EMBL" id="WTYH01000001">
    <property type="protein sequence ID" value="MXO92902.1"/>
    <property type="molecule type" value="Genomic_DNA"/>
</dbReference>
<feature type="transmembrane region" description="Helical" evidence="13">
    <location>
        <begin position="230"/>
        <end position="247"/>
    </location>
</feature>
<reference evidence="14 15" key="1">
    <citation type="submission" date="2019-12" db="EMBL/GenBank/DDBJ databases">
        <title>Genomic-based taxomic classification of the family Erythrobacteraceae.</title>
        <authorList>
            <person name="Xu L."/>
        </authorList>
    </citation>
    <scope>NUCLEOTIDE SEQUENCE [LARGE SCALE GENOMIC DNA]</scope>
    <source>
        <strain evidence="14 15">RC4-10-4</strain>
    </source>
</reference>
<keyword evidence="9" id="KW-0594">Phospholipid biosynthesis</keyword>
<evidence type="ECO:0000256" key="2">
    <source>
        <dbReference type="ARBA" id="ARBA00010441"/>
    </source>
</evidence>
<keyword evidence="6 13" id="KW-1133">Transmembrane helix</keyword>
<dbReference type="PROSITE" id="PS00379">
    <property type="entry name" value="CDP_ALCOHOL_P_TRANSF"/>
    <property type="match status" value="1"/>
</dbReference>
<dbReference type="PANTHER" id="PTHR14269:SF61">
    <property type="entry name" value="CDP-DIACYLGLYCEROL--SERINE O-PHOSPHATIDYLTRANSFERASE"/>
    <property type="match status" value="1"/>
</dbReference>
<comment type="subcellular location">
    <subcellularLocation>
        <location evidence="1">Membrane</location>
        <topology evidence="1">Multi-pass membrane protein</topology>
    </subcellularLocation>
</comment>
<keyword evidence="3" id="KW-0444">Lipid biosynthesis</keyword>
<evidence type="ECO:0000256" key="4">
    <source>
        <dbReference type="ARBA" id="ARBA00022679"/>
    </source>
</evidence>
<evidence type="ECO:0000256" key="6">
    <source>
        <dbReference type="ARBA" id="ARBA00022989"/>
    </source>
</evidence>
<protein>
    <submittedName>
        <fullName evidence="14">CDP-diacylglycerol O-phosphatidyltransferase</fullName>
    </submittedName>
</protein>
<dbReference type="Pfam" id="PF01066">
    <property type="entry name" value="CDP-OH_P_transf"/>
    <property type="match status" value="1"/>
</dbReference>
<feature type="transmembrane region" description="Helical" evidence="13">
    <location>
        <begin position="45"/>
        <end position="67"/>
    </location>
</feature>
<comment type="similarity">
    <text evidence="2 11">Belongs to the CDP-alcohol phosphatidyltransferase class-I family.</text>
</comment>
<evidence type="ECO:0000313" key="15">
    <source>
        <dbReference type="Proteomes" id="UP000460626"/>
    </source>
</evidence>
<evidence type="ECO:0000256" key="1">
    <source>
        <dbReference type="ARBA" id="ARBA00004141"/>
    </source>
</evidence>
<dbReference type="PANTHER" id="PTHR14269">
    <property type="entry name" value="CDP-DIACYLGLYCEROL--GLYCEROL-3-PHOSPHATE 3-PHOSPHATIDYLTRANSFERASE-RELATED"/>
    <property type="match status" value="1"/>
</dbReference>
<feature type="compositionally biased region" description="Acidic residues" evidence="12">
    <location>
        <begin position="1"/>
        <end position="12"/>
    </location>
</feature>
<dbReference type="GO" id="GO:0016020">
    <property type="term" value="C:membrane"/>
    <property type="evidence" value="ECO:0007669"/>
    <property type="project" value="UniProtKB-SubCell"/>
</dbReference>
<dbReference type="Proteomes" id="UP000460626">
    <property type="component" value="Unassembled WGS sequence"/>
</dbReference>
<evidence type="ECO:0000256" key="11">
    <source>
        <dbReference type="RuleBase" id="RU003750"/>
    </source>
</evidence>
<dbReference type="InterPro" id="IPR000462">
    <property type="entry name" value="CDP-OH_P_trans"/>
</dbReference>
<dbReference type="GO" id="GO:0008654">
    <property type="term" value="P:phospholipid biosynthetic process"/>
    <property type="evidence" value="ECO:0007669"/>
    <property type="project" value="UniProtKB-KW"/>
</dbReference>
<dbReference type="InterPro" id="IPR043130">
    <property type="entry name" value="CDP-OH_PTrfase_TM_dom"/>
</dbReference>
<feature type="transmembrane region" description="Helical" evidence="13">
    <location>
        <begin position="132"/>
        <end position="152"/>
    </location>
</feature>